<reference evidence="2 3" key="1">
    <citation type="submission" date="2020-03" db="EMBL/GenBank/DDBJ databases">
        <title>Dissostichus mawsoni Genome sequencing and assembly.</title>
        <authorList>
            <person name="Park H."/>
        </authorList>
    </citation>
    <scope>NUCLEOTIDE SEQUENCE [LARGE SCALE GENOMIC DNA]</scope>
    <source>
        <strain evidence="2">DM0001</strain>
        <tissue evidence="2">Muscle</tissue>
    </source>
</reference>
<dbReference type="AlphaFoldDB" id="A0A7J5YYW9"/>
<feature type="region of interest" description="Disordered" evidence="1">
    <location>
        <begin position="1"/>
        <end position="23"/>
    </location>
</feature>
<dbReference type="EMBL" id="JAAKFY010000007">
    <property type="protein sequence ID" value="KAF3854373.1"/>
    <property type="molecule type" value="Genomic_DNA"/>
</dbReference>
<protein>
    <submittedName>
        <fullName evidence="2">Uncharacterized protein</fullName>
    </submittedName>
</protein>
<gene>
    <name evidence="2" type="ORF">F7725_022428</name>
</gene>
<comment type="caution">
    <text evidence="2">The sequence shown here is derived from an EMBL/GenBank/DDBJ whole genome shotgun (WGS) entry which is preliminary data.</text>
</comment>
<accession>A0A7J5YYW9</accession>
<sequence length="167" mass="17140">MAPKHALLSSSGSGGSGVGGVNTKRDSRASSAVAWVLDTGMVAVCSPRTRALDGKLARWLVTAVLVLMLQSSMAADGLQRSSSSVNSRDLLVLVTMGTDLQQVSGGVAAHLRGGIDLRPKFLPLVPEAGGVGGTASSLHMSSALKQQRLALHRSARLHPALPSSVPL</sequence>
<evidence type="ECO:0000313" key="3">
    <source>
        <dbReference type="Proteomes" id="UP000518266"/>
    </source>
</evidence>
<dbReference type="Proteomes" id="UP000518266">
    <property type="component" value="Unassembled WGS sequence"/>
</dbReference>
<evidence type="ECO:0000313" key="2">
    <source>
        <dbReference type="EMBL" id="KAF3854373.1"/>
    </source>
</evidence>
<organism evidence="2 3">
    <name type="scientific">Dissostichus mawsoni</name>
    <name type="common">Antarctic cod</name>
    <dbReference type="NCBI Taxonomy" id="36200"/>
    <lineage>
        <taxon>Eukaryota</taxon>
        <taxon>Metazoa</taxon>
        <taxon>Chordata</taxon>
        <taxon>Craniata</taxon>
        <taxon>Vertebrata</taxon>
        <taxon>Euteleostomi</taxon>
        <taxon>Actinopterygii</taxon>
        <taxon>Neopterygii</taxon>
        <taxon>Teleostei</taxon>
        <taxon>Neoteleostei</taxon>
        <taxon>Acanthomorphata</taxon>
        <taxon>Eupercaria</taxon>
        <taxon>Perciformes</taxon>
        <taxon>Notothenioidei</taxon>
        <taxon>Nototheniidae</taxon>
        <taxon>Dissostichus</taxon>
    </lineage>
</organism>
<evidence type="ECO:0000256" key="1">
    <source>
        <dbReference type="SAM" id="MobiDB-lite"/>
    </source>
</evidence>
<keyword evidence="3" id="KW-1185">Reference proteome</keyword>
<proteinExistence type="predicted"/>
<name>A0A7J5YYW9_DISMA</name>